<gene>
    <name evidence="2" type="ORF">QJS10_CPB20g01269</name>
</gene>
<reference evidence="2" key="1">
    <citation type="journal article" date="2023" name="Nat. Commun.">
        <title>Diploid and tetraploid genomes of Acorus and the evolution of monocots.</title>
        <authorList>
            <person name="Ma L."/>
            <person name="Liu K.W."/>
            <person name="Li Z."/>
            <person name="Hsiao Y.Y."/>
            <person name="Qi Y."/>
            <person name="Fu T."/>
            <person name="Tang G.D."/>
            <person name="Zhang D."/>
            <person name="Sun W.H."/>
            <person name="Liu D.K."/>
            <person name="Li Y."/>
            <person name="Chen G.Z."/>
            <person name="Liu X.D."/>
            <person name="Liao X.Y."/>
            <person name="Jiang Y.T."/>
            <person name="Yu X."/>
            <person name="Hao Y."/>
            <person name="Huang J."/>
            <person name="Zhao X.W."/>
            <person name="Ke S."/>
            <person name="Chen Y.Y."/>
            <person name="Wu W.L."/>
            <person name="Hsu J.L."/>
            <person name="Lin Y.F."/>
            <person name="Huang M.D."/>
            <person name="Li C.Y."/>
            <person name="Huang L."/>
            <person name="Wang Z.W."/>
            <person name="Zhao X."/>
            <person name="Zhong W.Y."/>
            <person name="Peng D.H."/>
            <person name="Ahmad S."/>
            <person name="Lan S."/>
            <person name="Zhang J.S."/>
            <person name="Tsai W.C."/>
            <person name="Van de Peer Y."/>
            <person name="Liu Z.J."/>
        </authorList>
    </citation>
    <scope>NUCLEOTIDE SEQUENCE</scope>
    <source>
        <strain evidence="2">CP</strain>
    </source>
</reference>
<evidence type="ECO:0000313" key="2">
    <source>
        <dbReference type="EMBL" id="KAK1285943.1"/>
    </source>
</evidence>
<evidence type="ECO:0000313" key="3">
    <source>
        <dbReference type="Proteomes" id="UP001180020"/>
    </source>
</evidence>
<comment type="caution">
    <text evidence="2">The sequence shown here is derived from an EMBL/GenBank/DDBJ whole genome shotgun (WGS) entry which is preliminary data.</text>
</comment>
<feature type="compositionally biased region" description="Polar residues" evidence="1">
    <location>
        <begin position="169"/>
        <end position="178"/>
    </location>
</feature>
<dbReference type="Proteomes" id="UP001180020">
    <property type="component" value="Unassembled WGS sequence"/>
</dbReference>
<sequence>MLDKVPEANWVCEGCILKEESEKQKLDKFETKLGRESSFERKQNFGGTLNSGILSKSCNQPIDVEVMPNSKGLKGLKIPCKRSADSTEVSSVSKQRAPDMSNVSPRATSTSKKPSLSRESSFKSVDIGKVKPINLAQLPGNRVSNNPQAVPPSPSSSLNSSRMRPQSSRGRFTNLSLA</sequence>
<protein>
    <submittedName>
        <fullName evidence="2">Uncharacterized protein</fullName>
    </submittedName>
</protein>
<feature type="compositionally biased region" description="Low complexity" evidence="1">
    <location>
        <begin position="155"/>
        <end position="168"/>
    </location>
</feature>
<keyword evidence="3" id="KW-1185">Reference proteome</keyword>
<evidence type="ECO:0000256" key="1">
    <source>
        <dbReference type="SAM" id="MobiDB-lite"/>
    </source>
</evidence>
<proteinExistence type="predicted"/>
<dbReference type="EMBL" id="JAUJYO010000020">
    <property type="protein sequence ID" value="KAK1285943.1"/>
    <property type="molecule type" value="Genomic_DNA"/>
</dbReference>
<dbReference type="AlphaFoldDB" id="A0AAV9CA55"/>
<accession>A0AAV9CA55</accession>
<reference evidence="2" key="2">
    <citation type="submission" date="2023-06" db="EMBL/GenBank/DDBJ databases">
        <authorList>
            <person name="Ma L."/>
            <person name="Liu K.-W."/>
            <person name="Li Z."/>
            <person name="Hsiao Y.-Y."/>
            <person name="Qi Y."/>
            <person name="Fu T."/>
            <person name="Tang G."/>
            <person name="Zhang D."/>
            <person name="Sun W.-H."/>
            <person name="Liu D.-K."/>
            <person name="Li Y."/>
            <person name="Chen G.-Z."/>
            <person name="Liu X.-D."/>
            <person name="Liao X.-Y."/>
            <person name="Jiang Y.-T."/>
            <person name="Yu X."/>
            <person name="Hao Y."/>
            <person name="Huang J."/>
            <person name="Zhao X.-W."/>
            <person name="Ke S."/>
            <person name="Chen Y.-Y."/>
            <person name="Wu W.-L."/>
            <person name="Hsu J.-L."/>
            <person name="Lin Y.-F."/>
            <person name="Huang M.-D."/>
            <person name="Li C.-Y."/>
            <person name="Huang L."/>
            <person name="Wang Z.-W."/>
            <person name="Zhao X."/>
            <person name="Zhong W.-Y."/>
            <person name="Peng D.-H."/>
            <person name="Ahmad S."/>
            <person name="Lan S."/>
            <person name="Zhang J.-S."/>
            <person name="Tsai W.-C."/>
            <person name="Van De Peer Y."/>
            <person name="Liu Z.-J."/>
        </authorList>
    </citation>
    <scope>NUCLEOTIDE SEQUENCE</scope>
    <source>
        <strain evidence="2">CP</strain>
        <tissue evidence="2">Leaves</tissue>
    </source>
</reference>
<name>A0AAV9CA55_ACOCL</name>
<organism evidence="2 3">
    <name type="scientific">Acorus calamus</name>
    <name type="common">Sweet flag</name>
    <dbReference type="NCBI Taxonomy" id="4465"/>
    <lineage>
        <taxon>Eukaryota</taxon>
        <taxon>Viridiplantae</taxon>
        <taxon>Streptophyta</taxon>
        <taxon>Embryophyta</taxon>
        <taxon>Tracheophyta</taxon>
        <taxon>Spermatophyta</taxon>
        <taxon>Magnoliopsida</taxon>
        <taxon>Liliopsida</taxon>
        <taxon>Acoraceae</taxon>
        <taxon>Acorus</taxon>
    </lineage>
</organism>
<feature type="region of interest" description="Disordered" evidence="1">
    <location>
        <begin position="69"/>
        <end position="178"/>
    </location>
</feature>
<feature type="compositionally biased region" description="Polar residues" evidence="1">
    <location>
        <begin position="101"/>
        <end position="123"/>
    </location>
</feature>